<proteinExistence type="predicted"/>
<dbReference type="SUPFAM" id="SSF58104">
    <property type="entry name" value="Methyl-accepting chemotaxis protein (MCP) signaling domain"/>
    <property type="match status" value="1"/>
</dbReference>
<evidence type="ECO:0008006" key="3">
    <source>
        <dbReference type="Google" id="ProtNLM"/>
    </source>
</evidence>
<dbReference type="EMBL" id="PNCM01000030">
    <property type="protein sequence ID" value="TMP79388.1"/>
    <property type="molecule type" value="Genomic_DNA"/>
</dbReference>
<reference evidence="2" key="2">
    <citation type="submission" date="2019-06" db="EMBL/GenBank/DDBJ databases">
        <title>Co-occurence of chitin degradation, pigmentation and bioactivity in marine Pseudoalteromonas.</title>
        <authorList>
            <person name="Sonnenschein E.C."/>
            <person name="Bech P.K."/>
        </authorList>
    </citation>
    <scope>NUCLEOTIDE SEQUENCE [LARGE SCALE GENOMIC DNA]</scope>
    <source>
        <strain evidence="2">S1189</strain>
    </source>
</reference>
<dbReference type="AlphaFoldDB" id="A0A5S3YSS7"/>
<evidence type="ECO:0000313" key="1">
    <source>
        <dbReference type="EMBL" id="TMP79388.1"/>
    </source>
</evidence>
<comment type="caution">
    <text evidence="1">The sequence shown here is derived from an EMBL/GenBank/DDBJ whole genome shotgun (WGS) entry which is preliminary data.</text>
</comment>
<evidence type="ECO:0000313" key="2">
    <source>
        <dbReference type="Proteomes" id="UP000307362"/>
    </source>
</evidence>
<sequence>MVDKLNTMFAQVMQSTAQVTSTSEELNQITTQSKIGAEQQTDQLTQTVTAMNQMAATVNEITQSAQMAVDSAMSADNDAISGKNVVQDMQQAMAELV</sequence>
<accession>A0A5S3YSS7</accession>
<dbReference type="Proteomes" id="UP000307362">
    <property type="component" value="Unassembled WGS sequence"/>
</dbReference>
<protein>
    <recommendedName>
        <fullName evidence="3">Methyl-accepting chemotaxis protein</fullName>
    </recommendedName>
</protein>
<organism evidence="1 2">
    <name type="scientific">Pseudoalteromonas phenolica</name>
    <dbReference type="NCBI Taxonomy" id="161398"/>
    <lineage>
        <taxon>Bacteria</taxon>
        <taxon>Pseudomonadati</taxon>
        <taxon>Pseudomonadota</taxon>
        <taxon>Gammaproteobacteria</taxon>
        <taxon>Alteromonadales</taxon>
        <taxon>Pseudoalteromonadaceae</taxon>
        <taxon>Pseudoalteromonas</taxon>
    </lineage>
</organism>
<dbReference type="Gene3D" id="1.10.287.950">
    <property type="entry name" value="Methyl-accepting chemotaxis protein"/>
    <property type="match status" value="1"/>
</dbReference>
<reference evidence="1 2" key="1">
    <citation type="submission" date="2017-12" db="EMBL/GenBank/DDBJ databases">
        <authorList>
            <person name="Paulsen S."/>
            <person name="Gram L.K."/>
        </authorList>
    </citation>
    <scope>NUCLEOTIDE SEQUENCE [LARGE SCALE GENOMIC DNA]</scope>
    <source>
        <strain evidence="1 2">S1189</strain>
    </source>
</reference>
<name>A0A5S3YSS7_9GAMM</name>
<gene>
    <name evidence="1" type="ORF">CWB73_13925</name>
</gene>